<dbReference type="PROSITE" id="PS50994">
    <property type="entry name" value="INTEGRASE"/>
    <property type="match status" value="1"/>
</dbReference>
<keyword evidence="2" id="KW-1185">Reference proteome</keyword>
<dbReference type="EMBL" id="CACRXK020018978">
    <property type="protein sequence ID" value="CAB4033136.1"/>
    <property type="molecule type" value="Genomic_DNA"/>
</dbReference>
<accession>A0A7D9LFN9</accession>
<gene>
    <name evidence="1" type="ORF">PACLA_8A082427</name>
</gene>
<name>A0A7D9LFN9_PARCT</name>
<comment type="caution">
    <text evidence="1">The sequence shown here is derived from an EMBL/GenBank/DDBJ whole genome shotgun (WGS) entry which is preliminary data.</text>
</comment>
<dbReference type="GO" id="GO:0003676">
    <property type="term" value="F:nucleic acid binding"/>
    <property type="evidence" value="ECO:0007669"/>
    <property type="project" value="InterPro"/>
</dbReference>
<dbReference type="InterPro" id="IPR008042">
    <property type="entry name" value="Retrotrans_Pao"/>
</dbReference>
<organism evidence="1 2">
    <name type="scientific">Paramuricea clavata</name>
    <name type="common">Red gorgonian</name>
    <name type="synonym">Violescent sea-whip</name>
    <dbReference type="NCBI Taxonomy" id="317549"/>
    <lineage>
        <taxon>Eukaryota</taxon>
        <taxon>Metazoa</taxon>
        <taxon>Cnidaria</taxon>
        <taxon>Anthozoa</taxon>
        <taxon>Octocorallia</taxon>
        <taxon>Malacalcyonacea</taxon>
        <taxon>Plexauridae</taxon>
        <taxon>Paramuricea</taxon>
    </lineage>
</organism>
<dbReference type="InterPro" id="IPR041588">
    <property type="entry name" value="Integrase_H2C2"/>
</dbReference>
<reference evidence="1" key="1">
    <citation type="submission" date="2020-04" db="EMBL/GenBank/DDBJ databases">
        <authorList>
            <person name="Alioto T."/>
            <person name="Alioto T."/>
            <person name="Gomez Garrido J."/>
        </authorList>
    </citation>
    <scope>NUCLEOTIDE SEQUENCE</scope>
    <source>
        <strain evidence="1">A484AB</strain>
    </source>
</reference>
<dbReference type="PANTHER" id="PTHR47331:SF5">
    <property type="entry name" value="RIBONUCLEASE H"/>
    <property type="match status" value="1"/>
</dbReference>
<protein>
    <submittedName>
        <fullName evidence="1">Uncharacterized protein LOC110985605</fullName>
    </submittedName>
</protein>
<dbReference type="InterPro" id="IPR001584">
    <property type="entry name" value="Integrase_cat-core"/>
</dbReference>
<proteinExistence type="predicted"/>
<feature type="non-terminal residue" evidence="1">
    <location>
        <position position="1"/>
    </location>
</feature>
<feature type="non-terminal residue" evidence="1">
    <location>
        <position position="845"/>
    </location>
</feature>
<dbReference type="Gene3D" id="1.10.340.70">
    <property type="match status" value="1"/>
</dbReference>
<dbReference type="PANTHER" id="PTHR47331">
    <property type="entry name" value="PHD-TYPE DOMAIN-CONTAINING PROTEIN"/>
    <property type="match status" value="1"/>
</dbReference>
<dbReference type="Gene3D" id="3.30.420.10">
    <property type="entry name" value="Ribonuclease H-like superfamily/Ribonuclease H"/>
    <property type="match status" value="1"/>
</dbReference>
<evidence type="ECO:0000313" key="1">
    <source>
        <dbReference type="EMBL" id="CAB4033136.1"/>
    </source>
</evidence>
<dbReference type="Proteomes" id="UP001152795">
    <property type="component" value="Unassembled WGS sequence"/>
</dbReference>
<dbReference type="GO" id="GO:0015074">
    <property type="term" value="P:DNA integration"/>
    <property type="evidence" value="ECO:0007669"/>
    <property type="project" value="InterPro"/>
</dbReference>
<sequence>SVDHNPISLDDMNFLEQLKIGIHKTPNGHYEMPLPFRNGSPELPSNKLLALRRLQGLKTRLQKDQRYHQHYKSFMNDLLQRGYAEPVPEVESNKPDKLRVVFDCGAIPYRVFLRRRRHVPSVPRCANYGLKAIAENNKQEFGEDVANFVKRDFYVDDGLKSLKSVPEAVSIIHKTKDMLSRRLVYNFSIDRASNLKDLDFNDGPLPVERTLGTQWCIESDSFKLRIILQLKPCTRRGILSTISSIYDPLGFAAPFLLIGRQILQDLCRDQADWDDPVPEEVRQRWEKFRRDLLMLDKLKVPRCVAPTGFEECSYIRLVNSEQEVHCAFIMGKSRVAPLKHITIPRLELSAALVAVKQGGQWNHVESEDNPADDASRGLKAEQLVEDTRWLNGPAFLWKPDLQLPTQQRWMPADDDPEVKKVKSLATATVETKCSSMLDRLNYFSCWYRARRAIANCMNLKNRLKCRISNRSSSDKQTKSSPVINVEDLQRAESEIIQMVQEKEFPEEMKILRSLQKKDPNRKETVKIKASLKKTSCLYRLEPFLDPCGVLRVGGRLKKSDLPYHVKHPAVLPRKGHLTTLIIRHYHQKTAHQGRGMTVNELRSNGYWIIGGSSAVGYYISDCVACQKRRGNVQEQKMADLPEDRMKTEAPFTYCGVDYFGPWLIKEGRKELKRYGVLFTCLSSRAIHIEVAKTLETSSFINVLRCFLARRGPIRQLRSDQGTNLVGARTELREILTQMDQNEVQQFLLKRECDWFEFKLNTPTASHAGGVWERMIRTVRSVLDGLLEQHGTQLDEESLRTLLCEVECIVNSRPIAGTNTPEEEPLTPNHLLTMKMRNDQSRNLGA</sequence>
<dbReference type="SUPFAM" id="SSF53098">
    <property type="entry name" value="Ribonuclease H-like"/>
    <property type="match status" value="1"/>
</dbReference>
<dbReference type="Pfam" id="PF17921">
    <property type="entry name" value="Integrase_H2C2"/>
    <property type="match status" value="1"/>
</dbReference>
<dbReference type="Pfam" id="PF05380">
    <property type="entry name" value="Peptidase_A17"/>
    <property type="match status" value="2"/>
</dbReference>
<dbReference type="AlphaFoldDB" id="A0A7D9LFN9"/>
<evidence type="ECO:0000313" key="2">
    <source>
        <dbReference type="Proteomes" id="UP001152795"/>
    </source>
</evidence>
<dbReference type="InterPro" id="IPR012337">
    <property type="entry name" value="RNaseH-like_sf"/>
</dbReference>
<dbReference type="OrthoDB" id="5985364at2759"/>
<dbReference type="InterPro" id="IPR036397">
    <property type="entry name" value="RNaseH_sf"/>
</dbReference>